<dbReference type="EMBL" id="SPLM01000001">
    <property type="protein sequence ID" value="TMW69149.1"/>
    <property type="molecule type" value="Genomic_DNA"/>
</dbReference>
<evidence type="ECO:0000313" key="8">
    <source>
        <dbReference type="Proteomes" id="UP000794436"/>
    </source>
</evidence>
<feature type="compositionally biased region" description="Basic and acidic residues" evidence="5">
    <location>
        <begin position="530"/>
        <end position="541"/>
    </location>
</feature>
<protein>
    <recommendedName>
        <fullName evidence="6">MYND-type domain-containing protein</fullName>
    </recommendedName>
</protein>
<evidence type="ECO:0000313" key="7">
    <source>
        <dbReference type="EMBL" id="TMW69149.1"/>
    </source>
</evidence>
<dbReference type="PROSITE" id="PS01360">
    <property type="entry name" value="ZF_MYND_1"/>
    <property type="match status" value="1"/>
</dbReference>
<dbReference type="PANTHER" id="PTHR10237:SF14">
    <property type="entry name" value="MYND-TYPE DOMAIN-CONTAINING PROTEIN"/>
    <property type="match status" value="1"/>
</dbReference>
<feature type="region of interest" description="Disordered" evidence="5">
    <location>
        <begin position="15"/>
        <end position="38"/>
    </location>
</feature>
<dbReference type="AlphaFoldDB" id="A0A8K1FQ83"/>
<dbReference type="InterPro" id="IPR024119">
    <property type="entry name" value="TF_DEAF-1"/>
</dbReference>
<comment type="caution">
    <text evidence="7">The sequence shown here is derived from an EMBL/GenBank/DDBJ whole genome shotgun (WGS) entry which is preliminary data.</text>
</comment>
<keyword evidence="3" id="KW-0862">Zinc</keyword>
<dbReference type="OrthoDB" id="193263at2759"/>
<dbReference type="GO" id="GO:0005634">
    <property type="term" value="C:nucleus"/>
    <property type="evidence" value="ECO:0007669"/>
    <property type="project" value="TreeGrafter"/>
</dbReference>
<keyword evidence="2 4" id="KW-0863">Zinc-finger</keyword>
<dbReference type="PROSITE" id="PS50865">
    <property type="entry name" value="ZF_MYND_2"/>
    <property type="match status" value="1"/>
</dbReference>
<evidence type="ECO:0000256" key="2">
    <source>
        <dbReference type="ARBA" id="ARBA00022771"/>
    </source>
</evidence>
<dbReference type="InterPro" id="IPR002893">
    <property type="entry name" value="Znf_MYND"/>
</dbReference>
<evidence type="ECO:0000256" key="3">
    <source>
        <dbReference type="ARBA" id="ARBA00022833"/>
    </source>
</evidence>
<dbReference type="Proteomes" id="UP000794436">
    <property type="component" value="Unassembled WGS sequence"/>
</dbReference>
<organism evidence="7 8">
    <name type="scientific">Pythium oligandrum</name>
    <name type="common">Mycoparasitic fungus</name>
    <dbReference type="NCBI Taxonomy" id="41045"/>
    <lineage>
        <taxon>Eukaryota</taxon>
        <taxon>Sar</taxon>
        <taxon>Stramenopiles</taxon>
        <taxon>Oomycota</taxon>
        <taxon>Peronosporomycetes</taxon>
        <taxon>Pythiales</taxon>
        <taxon>Pythiaceae</taxon>
        <taxon>Pythium</taxon>
    </lineage>
</organism>
<evidence type="ECO:0000256" key="1">
    <source>
        <dbReference type="ARBA" id="ARBA00022723"/>
    </source>
</evidence>
<proteinExistence type="predicted"/>
<keyword evidence="8" id="KW-1185">Reference proteome</keyword>
<feature type="domain" description="MYND-type" evidence="6">
    <location>
        <begin position="317"/>
        <end position="358"/>
    </location>
</feature>
<dbReference type="GO" id="GO:0000981">
    <property type="term" value="F:DNA-binding transcription factor activity, RNA polymerase II-specific"/>
    <property type="evidence" value="ECO:0007669"/>
    <property type="project" value="TreeGrafter"/>
</dbReference>
<evidence type="ECO:0000256" key="5">
    <source>
        <dbReference type="SAM" id="MobiDB-lite"/>
    </source>
</evidence>
<gene>
    <name evidence="7" type="ORF">Poli38472_001305</name>
</gene>
<keyword evidence="1" id="KW-0479">Metal-binding</keyword>
<dbReference type="GO" id="GO:0008270">
    <property type="term" value="F:zinc ion binding"/>
    <property type="evidence" value="ECO:0007669"/>
    <property type="project" value="UniProtKB-KW"/>
</dbReference>
<dbReference type="PANTHER" id="PTHR10237">
    <property type="entry name" value="DEFORMED EPIDERMAL AUTOREGULATORY FACTOR 1 HOMOLOG SUPPRESSIN"/>
    <property type="match status" value="1"/>
</dbReference>
<reference evidence="7" key="1">
    <citation type="submission" date="2019-03" db="EMBL/GenBank/DDBJ databases">
        <title>Long read genome sequence of the mycoparasitic Pythium oligandrum ATCC 38472 isolated from sugarbeet rhizosphere.</title>
        <authorList>
            <person name="Gaulin E."/>
        </authorList>
    </citation>
    <scope>NUCLEOTIDE SEQUENCE</scope>
    <source>
        <strain evidence="7">ATCC 38472_TT</strain>
    </source>
</reference>
<evidence type="ECO:0000259" key="6">
    <source>
        <dbReference type="PROSITE" id="PS50865"/>
    </source>
</evidence>
<sequence length="550" mass="61741">MPKEEYLSKTYQKWDNFKDDSDSENEDVPRMPTQFDTSGEDDIVVSTEMFLTSKQVDKFRKLDKPHQEIWQVVVRKLRVWSASSEGAAEGAEAIPCRPYCILVNNLYPLGQVISKKIVDPPEVYPSPQTILDVTLQAMLDPPTSTPQHRPDKIVFPDKHYVGMLRKSYSAIGIECSYLSESEGIDSYIQELSNHLVKNDLASVADVSERPGITSGEGVTPELLKPFYEACARYARLEPWKHLAERQAVQVDAREEIRVGKRHEAGRGTIFASVISSQTSQGQIQGMALFFTRADLERRVLPAGEKLALMENPELRRCAFCDKKAPKGGELKRCTRCKCTFYCGAECQRGHWKEHKISCVPEKDQAVIEQQQGNKIVWGAKEMSILFGAQTSLPFDDLDAIDRHELDVATVAGGPLYPSPMVFKYGEPNFPNASDIVWLTRGLLALSELIEKHPLFMQTSLGSLLGLDEDEDGNEKEQPKIEVECKTVGFSDHLVLRNSSVLTMPDVEKLRAYIQNRSVKKTETVDEGEEAKDSEGDAKQDQEDGSNCIVM</sequence>
<accession>A0A8K1FQ83</accession>
<name>A0A8K1FQ83_PYTOL</name>
<dbReference type="Pfam" id="PF01753">
    <property type="entry name" value="zf-MYND"/>
    <property type="match status" value="1"/>
</dbReference>
<dbReference type="SUPFAM" id="SSF144232">
    <property type="entry name" value="HIT/MYND zinc finger-like"/>
    <property type="match status" value="1"/>
</dbReference>
<feature type="region of interest" description="Disordered" evidence="5">
    <location>
        <begin position="517"/>
        <end position="550"/>
    </location>
</feature>
<dbReference type="Gene3D" id="6.10.140.2220">
    <property type="match status" value="1"/>
</dbReference>
<evidence type="ECO:0000256" key="4">
    <source>
        <dbReference type="PROSITE-ProRule" id="PRU00134"/>
    </source>
</evidence>